<sequence>EHADGNAGQLRRTHVVAEGVYAGAVLAVVALAAGPGVDGADHLLVRAVRPADRYTVAVAAAARAAAPAGPRVSLWDFGSAGALGGGGHAGSNAVGLPFQHDVRRSGRVAPELHAAPRAGRAGLGGGRHGGRDGGDAHRCLAADLARLAGGSLAAPRVCRPGVRVPGDRGDHGLAPAAASGAVTAGGGATPGRAGPPAAGSCRAAGACRRAWDGARSACGARRAARPGTRGRAL</sequence>
<feature type="non-terminal residue" evidence="1">
    <location>
        <position position="233"/>
    </location>
</feature>
<organism evidence="1">
    <name type="scientific">uncultured Chloroflexota bacterium</name>
    <dbReference type="NCBI Taxonomy" id="166587"/>
    <lineage>
        <taxon>Bacteria</taxon>
        <taxon>Bacillati</taxon>
        <taxon>Chloroflexota</taxon>
        <taxon>environmental samples</taxon>
    </lineage>
</organism>
<evidence type="ECO:0000313" key="1">
    <source>
        <dbReference type="EMBL" id="CAA9232617.1"/>
    </source>
</evidence>
<feature type="non-terminal residue" evidence="1">
    <location>
        <position position="1"/>
    </location>
</feature>
<protein>
    <submittedName>
        <fullName evidence="1">Uncharacterized protein</fullName>
    </submittedName>
</protein>
<dbReference type="EMBL" id="CADCTC010000071">
    <property type="protein sequence ID" value="CAA9232617.1"/>
    <property type="molecule type" value="Genomic_DNA"/>
</dbReference>
<name>A0A6J4HTP6_9CHLR</name>
<proteinExistence type="predicted"/>
<accession>A0A6J4HTP6</accession>
<gene>
    <name evidence="1" type="ORF">AVDCRST_MAG77-1090</name>
</gene>
<reference evidence="1" key="1">
    <citation type="submission" date="2020-02" db="EMBL/GenBank/DDBJ databases">
        <authorList>
            <person name="Meier V. D."/>
        </authorList>
    </citation>
    <scope>NUCLEOTIDE SEQUENCE</scope>
    <source>
        <strain evidence="1">AVDCRST_MAG77</strain>
    </source>
</reference>
<dbReference type="AlphaFoldDB" id="A0A6J4HTP6"/>